<dbReference type="InParanoid" id="D8RRG0"/>
<dbReference type="Gene3D" id="1.10.10.60">
    <property type="entry name" value="Homeodomain-like"/>
    <property type="match status" value="1"/>
</dbReference>
<evidence type="ECO:0000256" key="4">
    <source>
        <dbReference type="ARBA" id="ARBA00023159"/>
    </source>
</evidence>
<dbReference type="InterPro" id="IPR045279">
    <property type="entry name" value="ARR-like"/>
</dbReference>
<feature type="compositionally biased region" description="Basic and acidic residues" evidence="8">
    <location>
        <begin position="157"/>
        <end position="173"/>
    </location>
</feature>
<feature type="compositionally biased region" description="Polar residues" evidence="8">
    <location>
        <begin position="12"/>
        <end position="25"/>
    </location>
</feature>
<keyword evidence="12" id="KW-1185">Reference proteome</keyword>
<organism evidence="12">
    <name type="scientific">Selaginella moellendorffii</name>
    <name type="common">Spikemoss</name>
    <dbReference type="NCBI Taxonomy" id="88036"/>
    <lineage>
        <taxon>Eukaryota</taxon>
        <taxon>Viridiplantae</taxon>
        <taxon>Streptophyta</taxon>
        <taxon>Embryophyta</taxon>
        <taxon>Tracheophyta</taxon>
        <taxon>Lycopodiopsida</taxon>
        <taxon>Selaginellales</taxon>
        <taxon>Selaginellaceae</taxon>
        <taxon>Selaginella</taxon>
    </lineage>
</organism>
<dbReference type="SMART" id="SM00448">
    <property type="entry name" value="REC"/>
    <property type="match status" value="1"/>
</dbReference>
<dbReference type="HOGENOM" id="CLU_024359_0_1_1"/>
<sequence>MRMTSGDLGQSGYISSPNLSTVSTDGSKDQFPVGMRVLVVDDDQTTLTILEAMLRRCRYNVTTCGKATTALALLREHKNDFDLVISDVYMPDMDGFKLLELVGLEMDLPVIMMSTDGDYNNVMKGITHGACDYLLKPVRMEELRNIWQHLVRKRKNEARETETLTPAEADKLKGGGGDDVEHLSSACSKKRKDVKEEDEGVDHDSEDPSSLKKPRVVWSVELHQQFVNAVNKLNIDKAVPKKILELMDVPGLTRENVASHLQKYRLYLKRISAQQPQNSAGFSFGGADGPVEGRGHGSFSLQAVPAVQQGVIGRIGTTNNLPASTALDQSGLLQLSGGGPVFRPNMTPPVFGSQNSYFPAFSGGYQIEQQAPQVPLYGLNPIQQQVPANASPKLPGMTNLGLTGTFCPNQNGSSNPLVVQLLQHQRQQQQQQPPIGIPGPGLGQQQRTVLSEINLGVNTGLNDEVGYTGLNAAVMRSSGAMENKNGGLLGVVESNFSPASLGGIPPLPPVAPAPMVSFDAAEVAAVKGLNPGAVVSSAGFGMPVYNQNRRPQEWAGTQEQQRLEACSPVMSPPSYNHSVGSHTNNYNAVAAGQDVHQQHKKLLEDEIIVNPGTVRSLRESSEKSTAESSFKPKVETISDSLISAKIGFQIDQQQQAPAADDLLSFYLKQQQQEDMSFVDNDLAFDGYVADNLNLSSELFLCRELR</sequence>
<dbReference type="SUPFAM" id="SSF52172">
    <property type="entry name" value="CheY-like"/>
    <property type="match status" value="1"/>
</dbReference>
<feature type="domain" description="Response regulatory" evidence="9">
    <location>
        <begin position="36"/>
        <end position="151"/>
    </location>
</feature>
<dbReference type="AlphaFoldDB" id="D8RRG0"/>
<proteinExistence type="predicted"/>
<evidence type="ECO:0000313" key="12">
    <source>
        <dbReference type="Proteomes" id="UP000001514"/>
    </source>
</evidence>
<dbReference type="PROSITE" id="PS50110">
    <property type="entry name" value="RESPONSE_REGULATORY"/>
    <property type="match status" value="1"/>
</dbReference>
<dbReference type="EMBL" id="GL377587">
    <property type="protein sequence ID" value="EFJ25391.1"/>
    <property type="molecule type" value="Genomic_DNA"/>
</dbReference>
<dbReference type="CDD" id="cd17584">
    <property type="entry name" value="REC_typeB_ARR-like"/>
    <property type="match status" value="1"/>
</dbReference>
<evidence type="ECO:0000256" key="6">
    <source>
        <dbReference type="ARBA" id="ARBA00023242"/>
    </source>
</evidence>
<dbReference type="InterPro" id="IPR017930">
    <property type="entry name" value="Myb_dom"/>
</dbReference>
<evidence type="ECO:0000259" key="9">
    <source>
        <dbReference type="PROSITE" id="PS50110"/>
    </source>
</evidence>
<dbReference type="Pfam" id="PF00249">
    <property type="entry name" value="Myb_DNA-binding"/>
    <property type="match status" value="1"/>
</dbReference>
<feature type="region of interest" description="Disordered" evidence="8">
    <location>
        <begin position="1"/>
        <end position="27"/>
    </location>
</feature>
<dbReference type="InterPro" id="IPR001789">
    <property type="entry name" value="Sig_transdc_resp-reg_receiver"/>
</dbReference>
<reference evidence="11 12" key="1">
    <citation type="journal article" date="2011" name="Science">
        <title>The Selaginella genome identifies genetic changes associated with the evolution of vascular plants.</title>
        <authorList>
            <person name="Banks J.A."/>
            <person name="Nishiyama T."/>
            <person name="Hasebe M."/>
            <person name="Bowman J.L."/>
            <person name="Gribskov M."/>
            <person name="dePamphilis C."/>
            <person name="Albert V.A."/>
            <person name="Aono N."/>
            <person name="Aoyama T."/>
            <person name="Ambrose B.A."/>
            <person name="Ashton N.W."/>
            <person name="Axtell M.J."/>
            <person name="Barker E."/>
            <person name="Barker M.S."/>
            <person name="Bennetzen J.L."/>
            <person name="Bonawitz N.D."/>
            <person name="Chapple C."/>
            <person name="Cheng C."/>
            <person name="Correa L.G."/>
            <person name="Dacre M."/>
            <person name="DeBarry J."/>
            <person name="Dreyer I."/>
            <person name="Elias M."/>
            <person name="Engstrom E.M."/>
            <person name="Estelle M."/>
            <person name="Feng L."/>
            <person name="Finet C."/>
            <person name="Floyd S.K."/>
            <person name="Frommer W.B."/>
            <person name="Fujita T."/>
            <person name="Gramzow L."/>
            <person name="Gutensohn M."/>
            <person name="Harholt J."/>
            <person name="Hattori M."/>
            <person name="Heyl A."/>
            <person name="Hirai T."/>
            <person name="Hiwatashi Y."/>
            <person name="Ishikawa M."/>
            <person name="Iwata M."/>
            <person name="Karol K.G."/>
            <person name="Koehler B."/>
            <person name="Kolukisaoglu U."/>
            <person name="Kubo M."/>
            <person name="Kurata T."/>
            <person name="Lalonde S."/>
            <person name="Li K."/>
            <person name="Li Y."/>
            <person name="Litt A."/>
            <person name="Lyons E."/>
            <person name="Manning G."/>
            <person name="Maruyama T."/>
            <person name="Michael T.P."/>
            <person name="Mikami K."/>
            <person name="Miyazaki S."/>
            <person name="Morinaga S."/>
            <person name="Murata T."/>
            <person name="Mueller-Roeber B."/>
            <person name="Nelson D.R."/>
            <person name="Obara M."/>
            <person name="Oguri Y."/>
            <person name="Olmstead R.G."/>
            <person name="Onodera N."/>
            <person name="Petersen B.L."/>
            <person name="Pils B."/>
            <person name="Prigge M."/>
            <person name="Rensing S.A."/>
            <person name="Riano-Pachon D.M."/>
            <person name="Roberts A.W."/>
            <person name="Sato Y."/>
            <person name="Scheller H.V."/>
            <person name="Schulz B."/>
            <person name="Schulz C."/>
            <person name="Shakirov E.V."/>
            <person name="Shibagaki N."/>
            <person name="Shinohara N."/>
            <person name="Shippen D.E."/>
            <person name="Soerensen I."/>
            <person name="Sotooka R."/>
            <person name="Sugimoto N."/>
            <person name="Sugita M."/>
            <person name="Sumikawa N."/>
            <person name="Tanurdzic M."/>
            <person name="Theissen G."/>
            <person name="Ulvskov P."/>
            <person name="Wakazuki S."/>
            <person name="Weng J.K."/>
            <person name="Willats W.W."/>
            <person name="Wipf D."/>
            <person name="Wolf P.G."/>
            <person name="Yang L."/>
            <person name="Zimmer A.D."/>
            <person name="Zhu Q."/>
            <person name="Mitros T."/>
            <person name="Hellsten U."/>
            <person name="Loque D."/>
            <person name="Otillar R."/>
            <person name="Salamov A."/>
            <person name="Schmutz J."/>
            <person name="Shapiro H."/>
            <person name="Lindquist E."/>
            <person name="Lucas S."/>
            <person name="Rokhsar D."/>
            <person name="Grigoriev I.V."/>
        </authorList>
    </citation>
    <scope>NUCLEOTIDE SEQUENCE [LARGE SCALE GENOMIC DNA]</scope>
</reference>
<dbReference type="FunFam" id="1.10.10.60:FF:000007">
    <property type="entry name" value="Two-component response regulator"/>
    <property type="match status" value="1"/>
</dbReference>
<dbReference type="PANTHER" id="PTHR43874">
    <property type="entry name" value="TWO-COMPONENT RESPONSE REGULATOR"/>
    <property type="match status" value="1"/>
</dbReference>
<dbReference type="Gramene" id="EFJ25391">
    <property type="protein sequence ID" value="EFJ25391"/>
    <property type="gene ID" value="SELMODRAFT_442188"/>
</dbReference>
<name>D8RRG0_SELML</name>
<dbReference type="SUPFAM" id="SSF46689">
    <property type="entry name" value="Homeodomain-like"/>
    <property type="match status" value="1"/>
</dbReference>
<accession>D8RRG0</accession>
<dbReference type="GO" id="GO:0003677">
    <property type="term" value="F:DNA binding"/>
    <property type="evidence" value="ECO:0007669"/>
    <property type="project" value="UniProtKB-KW"/>
</dbReference>
<gene>
    <name evidence="11" type="primary">RR1-1</name>
    <name evidence="11" type="ORF">SELMODRAFT_442188</name>
</gene>
<evidence type="ECO:0000259" key="10">
    <source>
        <dbReference type="PROSITE" id="PS51294"/>
    </source>
</evidence>
<dbReference type="Pfam" id="PF00072">
    <property type="entry name" value="Response_reg"/>
    <property type="match status" value="1"/>
</dbReference>
<dbReference type="NCBIfam" id="TIGR01557">
    <property type="entry name" value="myb_SHAQKYF"/>
    <property type="match status" value="1"/>
</dbReference>
<evidence type="ECO:0000256" key="8">
    <source>
        <dbReference type="SAM" id="MobiDB-lite"/>
    </source>
</evidence>
<dbReference type="FunCoup" id="D8RRG0">
    <property type="interactions" value="1226"/>
</dbReference>
<evidence type="ECO:0000313" key="11">
    <source>
        <dbReference type="EMBL" id="EFJ25391.1"/>
    </source>
</evidence>
<evidence type="ECO:0000256" key="7">
    <source>
        <dbReference type="PROSITE-ProRule" id="PRU00169"/>
    </source>
</evidence>
<keyword evidence="2" id="KW-0902">Two-component regulatory system</keyword>
<dbReference type="InterPro" id="IPR011006">
    <property type="entry name" value="CheY-like_superfamily"/>
</dbReference>
<keyword evidence="1 7" id="KW-0597">Phosphoprotein</keyword>
<evidence type="ECO:0000256" key="3">
    <source>
        <dbReference type="ARBA" id="ARBA00023015"/>
    </source>
</evidence>
<dbReference type="InterPro" id="IPR006447">
    <property type="entry name" value="Myb_dom_plants"/>
</dbReference>
<feature type="compositionally biased region" description="Acidic residues" evidence="8">
    <location>
        <begin position="196"/>
        <end position="207"/>
    </location>
</feature>
<feature type="modified residue" description="4-aspartylphosphate" evidence="7">
    <location>
        <position position="87"/>
    </location>
</feature>
<feature type="region of interest" description="Disordered" evidence="8">
    <location>
        <begin position="157"/>
        <end position="212"/>
    </location>
</feature>
<evidence type="ECO:0000256" key="5">
    <source>
        <dbReference type="ARBA" id="ARBA00023163"/>
    </source>
</evidence>
<dbReference type="KEGG" id="smo:SELMODRAFT_442188"/>
<dbReference type="PANTHER" id="PTHR43874:SF7">
    <property type="entry name" value="TWO-COMPONENT RESPONSE REGULATOR ARR10"/>
    <property type="match status" value="1"/>
</dbReference>
<dbReference type="InterPro" id="IPR001005">
    <property type="entry name" value="SANT/Myb"/>
</dbReference>
<feature type="domain" description="HTH myb-type" evidence="10">
    <location>
        <begin position="212"/>
        <end position="269"/>
    </location>
</feature>
<keyword evidence="5" id="KW-0804">Transcription</keyword>
<dbReference type="GO" id="GO:0009736">
    <property type="term" value="P:cytokinin-activated signaling pathway"/>
    <property type="evidence" value="ECO:0007669"/>
    <property type="project" value="InterPro"/>
</dbReference>
<dbReference type="InterPro" id="IPR009057">
    <property type="entry name" value="Homeodomain-like_sf"/>
</dbReference>
<dbReference type="GO" id="GO:0005634">
    <property type="term" value="C:nucleus"/>
    <property type="evidence" value="ECO:0007669"/>
    <property type="project" value="UniProtKB-SubCell"/>
</dbReference>
<evidence type="ECO:0000256" key="1">
    <source>
        <dbReference type="ARBA" id="ARBA00022553"/>
    </source>
</evidence>
<dbReference type="GO" id="GO:0000160">
    <property type="term" value="P:phosphorelay signal transduction system"/>
    <property type="evidence" value="ECO:0007669"/>
    <property type="project" value="UniProtKB-KW"/>
</dbReference>
<keyword evidence="3" id="KW-0805">Transcription regulation</keyword>
<keyword evidence="6" id="KW-0539">Nucleus</keyword>
<dbReference type="Proteomes" id="UP000001514">
    <property type="component" value="Unassembled WGS sequence"/>
</dbReference>
<keyword evidence="4" id="KW-0010">Activator</keyword>
<dbReference type="Gene3D" id="3.40.50.2300">
    <property type="match status" value="1"/>
</dbReference>
<evidence type="ECO:0000256" key="2">
    <source>
        <dbReference type="ARBA" id="ARBA00023012"/>
    </source>
</evidence>
<protein>
    <submittedName>
        <fullName evidence="11">Type B response regulator</fullName>
    </submittedName>
</protein>
<dbReference type="GO" id="GO:0003700">
    <property type="term" value="F:DNA-binding transcription factor activity"/>
    <property type="evidence" value="ECO:0007669"/>
    <property type="project" value="InterPro"/>
</dbReference>
<dbReference type="PROSITE" id="PS51294">
    <property type="entry name" value="HTH_MYB"/>
    <property type="match status" value="1"/>
</dbReference>
<dbReference type="eggNOG" id="KOG1601">
    <property type="taxonomic scope" value="Eukaryota"/>
</dbReference>